<dbReference type="PANTHER" id="PTHR33153:SF3">
    <property type="entry name" value="TRAFFICKING PROTEIN PARTICLE COMPLEX SUBUNIT 11 DOMAIN-CONTAINING PROTEIN"/>
    <property type="match status" value="1"/>
</dbReference>
<accession>A0AAE0L0B1</accession>
<keyword evidence="3" id="KW-1185">Reference proteome</keyword>
<gene>
    <name evidence="2" type="ORF">CYMTET_24401</name>
</gene>
<sequence length="515" mass="58531">MGSMIENVGRFIDFNYANFKDDANFLVNVLHRDIPRIQEHRRNGDGENSYPMPEVLYVQLDNVGTNKSKLMLAYAAWLVHTDVFRKVKLNFLLVGHTHENIDQMLSRFSVRLRRKQAWTLDEMIEVAQECFTDGVTCEQTEKIFDFSSWFDGHVFDCHNILAQQAFKFKKDEHGEVGMQYKQYSISPKWLPETPLAKLASTPPVAGPGYIKPIPFTEEGIETLEHTLQALKDILGTKCTDVHEKFWREDVIEKQRHLTAGGECQAPAIPFQHPEKIAIERNATLVRLIEAPALAIEAAGAAAVPAIPVRIQRRIDRAPIEVYNGKRKHQGRTQKQAEQYVDNAQWEVTYGQMTVGSFAVALAVESENDKFAFRVQPRRSEWSDPLYLVKVEARYPSTQQLLYRYFQPKKHTDTKKKHLGKQLASHPGAFAAPPGHRTSTETFDKNEIVLAWNVDAKDPERSIPNEQYAQIVVALLAQQSKRTRKDLGDLNESDDSDEDEAFDNCAAVAVAPEVDA</sequence>
<protein>
    <recommendedName>
        <fullName evidence="1">DUF7869 domain-containing protein</fullName>
    </recommendedName>
</protein>
<dbReference type="AlphaFoldDB" id="A0AAE0L0B1"/>
<dbReference type="Proteomes" id="UP001190700">
    <property type="component" value="Unassembled WGS sequence"/>
</dbReference>
<comment type="caution">
    <text evidence="2">The sequence shown here is derived from an EMBL/GenBank/DDBJ whole genome shotgun (WGS) entry which is preliminary data.</text>
</comment>
<evidence type="ECO:0000259" key="1">
    <source>
        <dbReference type="Pfam" id="PF25273"/>
    </source>
</evidence>
<proteinExistence type="predicted"/>
<reference evidence="2 3" key="1">
    <citation type="journal article" date="2015" name="Genome Biol. Evol.">
        <title>Comparative Genomics of a Bacterivorous Green Alga Reveals Evolutionary Causalities and Consequences of Phago-Mixotrophic Mode of Nutrition.</title>
        <authorList>
            <person name="Burns J.A."/>
            <person name="Paasch A."/>
            <person name="Narechania A."/>
            <person name="Kim E."/>
        </authorList>
    </citation>
    <scope>NUCLEOTIDE SEQUENCE [LARGE SCALE GENOMIC DNA]</scope>
    <source>
        <strain evidence="2 3">PLY_AMNH</strain>
    </source>
</reference>
<evidence type="ECO:0000313" key="3">
    <source>
        <dbReference type="Proteomes" id="UP001190700"/>
    </source>
</evidence>
<dbReference type="PANTHER" id="PTHR33153">
    <property type="entry name" value="MYND-TYPE DOMAIN-CONTAINING PROTEIN"/>
    <property type="match status" value="1"/>
</dbReference>
<dbReference type="EMBL" id="LGRX02012666">
    <property type="protein sequence ID" value="KAK3267020.1"/>
    <property type="molecule type" value="Genomic_DNA"/>
</dbReference>
<evidence type="ECO:0000313" key="2">
    <source>
        <dbReference type="EMBL" id="KAK3267020.1"/>
    </source>
</evidence>
<organism evidence="2 3">
    <name type="scientific">Cymbomonas tetramitiformis</name>
    <dbReference type="NCBI Taxonomy" id="36881"/>
    <lineage>
        <taxon>Eukaryota</taxon>
        <taxon>Viridiplantae</taxon>
        <taxon>Chlorophyta</taxon>
        <taxon>Pyramimonadophyceae</taxon>
        <taxon>Pyramimonadales</taxon>
        <taxon>Pyramimonadaceae</taxon>
        <taxon>Cymbomonas</taxon>
    </lineage>
</organism>
<name>A0AAE0L0B1_9CHLO</name>
<feature type="domain" description="DUF7869" evidence="1">
    <location>
        <begin position="14"/>
        <end position="184"/>
    </location>
</feature>
<dbReference type="InterPro" id="IPR057191">
    <property type="entry name" value="DUF7869"/>
</dbReference>
<dbReference type="Pfam" id="PF25273">
    <property type="entry name" value="DUF7869"/>
    <property type="match status" value="1"/>
</dbReference>